<dbReference type="EMBL" id="CP063304">
    <property type="protein sequence ID" value="QOV20201.1"/>
    <property type="molecule type" value="Genomic_DNA"/>
</dbReference>
<evidence type="ECO:0000313" key="9">
    <source>
        <dbReference type="Proteomes" id="UP000593601"/>
    </source>
</evidence>
<proteinExistence type="predicted"/>
<feature type="transmembrane region" description="Helical" evidence="6">
    <location>
        <begin position="227"/>
        <end position="252"/>
    </location>
</feature>
<sequence>MRVFKGYMKITSRNIGTMLMYFIIFFTMAVFMQKTYTSEELDNFAAVKNKVAIVDEDKGNLARLLKEYLKDVHHIKEYSHDEELLQEEMYYGNIEYIVWIPKDFEQKLISGEAAVKETARPGTYSGAYVEQQISGFLNHLRTYKAAGFSDEEIEKAIQEREKSIVKLADPNGNGGAASMHSYLFQFLPYIMIAALSYVLSFILAAFNNKDVKNRMRASAISGRREALESFLAFAVIGLGFWCMCMLFTAILYGKEFTGDVLLPYYLMNSLALLVVALSISFLVGNTVKDKVAINGVVNVLSLGMSFLCGAFIPLSMLSVEVKKVAVFLPVYWYEKINDLLSVSGRLSDSMKITIWKGLGIQLLFAAACLGVGLAVTKLKRQE</sequence>
<dbReference type="Pfam" id="PF12698">
    <property type="entry name" value="ABC2_membrane_3"/>
    <property type="match status" value="1"/>
</dbReference>
<dbReference type="InterPro" id="IPR051449">
    <property type="entry name" value="ABC-2_transporter_component"/>
</dbReference>
<evidence type="ECO:0000256" key="2">
    <source>
        <dbReference type="ARBA" id="ARBA00022475"/>
    </source>
</evidence>
<evidence type="ECO:0000256" key="6">
    <source>
        <dbReference type="SAM" id="Phobius"/>
    </source>
</evidence>
<evidence type="ECO:0000256" key="4">
    <source>
        <dbReference type="ARBA" id="ARBA00022989"/>
    </source>
</evidence>
<keyword evidence="9" id="KW-1185">Reference proteome</keyword>
<accession>A0A7M2RJF3</accession>
<dbReference type="KEGG" id="bliq:INP51_04425"/>
<protein>
    <submittedName>
        <fullName evidence="8">ABC transporter permease</fullName>
    </submittedName>
</protein>
<evidence type="ECO:0000256" key="5">
    <source>
        <dbReference type="ARBA" id="ARBA00023136"/>
    </source>
</evidence>
<feature type="transmembrane region" description="Helical" evidence="6">
    <location>
        <begin position="354"/>
        <end position="375"/>
    </location>
</feature>
<feature type="transmembrane region" description="Helical" evidence="6">
    <location>
        <begin position="12"/>
        <end position="32"/>
    </location>
</feature>
<gene>
    <name evidence="8" type="ORF">INP51_04425</name>
</gene>
<evidence type="ECO:0000256" key="1">
    <source>
        <dbReference type="ARBA" id="ARBA00004651"/>
    </source>
</evidence>
<evidence type="ECO:0000256" key="3">
    <source>
        <dbReference type="ARBA" id="ARBA00022692"/>
    </source>
</evidence>
<keyword evidence="5 6" id="KW-0472">Membrane</keyword>
<evidence type="ECO:0000259" key="7">
    <source>
        <dbReference type="Pfam" id="PF12698"/>
    </source>
</evidence>
<comment type="subcellular location">
    <subcellularLocation>
        <location evidence="1">Cell membrane</location>
        <topology evidence="1">Multi-pass membrane protein</topology>
    </subcellularLocation>
</comment>
<dbReference type="Proteomes" id="UP000593601">
    <property type="component" value="Chromosome"/>
</dbReference>
<feature type="transmembrane region" description="Helical" evidence="6">
    <location>
        <begin position="186"/>
        <end position="206"/>
    </location>
</feature>
<dbReference type="GO" id="GO:0140359">
    <property type="term" value="F:ABC-type transporter activity"/>
    <property type="evidence" value="ECO:0007669"/>
    <property type="project" value="InterPro"/>
</dbReference>
<dbReference type="AlphaFoldDB" id="A0A7M2RJF3"/>
<keyword evidence="4 6" id="KW-1133">Transmembrane helix</keyword>
<keyword evidence="3 6" id="KW-0812">Transmembrane</keyword>
<name>A0A7M2RJF3_9FIRM</name>
<dbReference type="PANTHER" id="PTHR30294">
    <property type="entry name" value="MEMBRANE COMPONENT OF ABC TRANSPORTER YHHJ-RELATED"/>
    <property type="match status" value="1"/>
</dbReference>
<dbReference type="PANTHER" id="PTHR30294:SF29">
    <property type="entry name" value="MULTIDRUG ABC TRANSPORTER PERMEASE YBHS-RELATED"/>
    <property type="match status" value="1"/>
</dbReference>
<keyword evidence="2" id="KW-1003">Cell membrane</keyword>
<feature type="transmembrane region" description="Helical" evidence="6">
    <location>
        <begin position="264"/>
        <end position="284"/>
    </location>
</feature>
<feature type="transmembrane region" description="Helical" evidence="6">
    <location>
        <begin position="291"/>
        <end position="312"/>
    </location>
</feature>
<dbReference type="InterPro" id="IPR013525">
    <property type="entry name" value="ABC2_TM"/>
</dbReference>
<feature type="domain" description="ABC-2 type transporter transmembrane" evidence="7">
    <location>
        <begin position="17"/>
        <end position="372"/>
    </location>
</feature>
<dbReference type="GO" id="GO:0005886">
    <property type="term" value="C:plasma membrane"/>
    <property type="evidence" value="ECO:0007669"/>
    <property type="project" value="UniProtKB-SubCell"/>
</dbReference>
<organism evidence="8 9">
    <name type="scientific">Blautia liquoris</name>
    <dbReference type="NCBI Taxonomy" id="2779518"/>
    <lineage>
        <taxon>Bacteria</taxon>
        <taxon>Bacillati</taxon>
        <taxon>Bacillota</taxon>
        <taxon>Clostridia</taxon>
        <taxon>Lachnospirales</taxon>
        <taxon>Lachnospiraceae</taxon>
        <taxon>Blautia</taxon>
    </lineage>
</organism>
<evidence type="ECO:0000313" key="8">
    <source>
        <dbReference type="EMBL" id="QOV20201.1"/>
    </source>
</evidence>
<reference evidence="8 9" key="1">
    <citation type="submission" date="2020-10" db="EMBL/GenBank/DDBJ databases">
        <title>Blautia liquoris sp.nov., isolated from the mud in a fermentation cellar used for the production of Chinese strong-flavoured liquor.</title>
        <authorList>
            <person name="Lu L."/>
        </authorList>
    </citation>
    <scope>NUCLEOTIDE SEQUENCE [LARGE SCALE GENOMIC DNA]</scope>
    <source>
        <strain evidence="8 9">LZLJ-3</strain>
    </source>
</reference>
<dbReference type="RefSeq" id="WP_193736521.1">
    <property type="nucleotide sequence ID" value="NZ_CP063304.1"/>
</dbReference>
<dbReference type="Gene3D" id="3.40.1710.10">
    <property type="entry name" value="abc type-2 transporter like domain"/>
    <property type="match status" value="1"/>
</dbReference>